<dbReference type="Proteomes" id="UP001530377">
    <property type="component" value="Unassembled WGS sequence"/>
</dbReference>
<keyword evidence="1" id="KW-1133">Transmembrane helix</keyword>
<keyword evidence="1" id="KW-0812">Transmembrane</keyword>
<organism evidence="2 3">
    <name type="scientific">Cyclostephanos tholiformis</name>
    <dbReference type="NCBI Taxonomy" id="382380"/>
    <lineage>
        <taxon>Eukaryota</taxon>
        <taxon>Sar</taxon>
        <taxon>Stramenopiles</taxon>
        <taxon>Ochrophyta</taxon>
        <taxon>Bacillariophyta</taxon>
        <taxon>Coscinodiscophyceae</taxon>
        <taxon>Thalassiosirophycidae</taxon>
        <taxon>Stephanodiscales</taxon>
        <taxon>Stephanodiscaceae</taxon>
        <taxon>Cyclostephanos</taxon>
    </lineage>
</organism>
<reference evidence="2 3" key="1">
    <citation type="submission" date="2024-10" db="EMBL/GenBank/DDBJ databases">
        <title>Updated reference genomes for cyclostephanoid diatoms.</title>
        <authorList>
            <person name="Roberts W.R."/>
            <person name="Alverson A.J."/>
        </authorList>
    </citation>
    <scope>NUCLEOTIDE SEQUENCE [LARGE SCALE GENOMIC DNA]</scope>
    <source>
        <strain evidence="2 3">AJA228-03</strain>
    </source>
</reference>
<dbReference type="Gene3D" id="3.30.530.20">
    <property type="match status" value="1"/>
</dbReference>
<feature type="transmembrane region" description="Helical" evidence="1">
    <location>
        <begin position="21"/>
        <end position="40"/>
    </location>
</feature>
<sequence>MNTKSKPQRIKKCNATASPKLRLAILLLAFVAIIALWTQVGELARIINALLAALIPSNGNNNIIGECSTSSASFDSLSGAETCDIAVTSASTTTSRPHRGKVLGANVRASDLAKAYRSIKAEYSALALHPTSASRWRVIKSHPDGSEVSLLDHPNDPSCPYVRMISIMPGTIRDVWEFLDTSNWGTNMPKMDPFYEGLDVYGEYEHDGIRMKLARKTIRRLLAFGKRDFTFISVSDHPLSNDGKWVSGTVSVVTDAIPRMGGYVRAYQDSVAFYEALDDDPMTGLPRMKLTIVFRIDLNDSSDGGDGGYVPMFLYVKTVGSTGMASVQTMKRLIAESNRGRKRDVDSKSCNVKRLTKIWNVVDALIVTFGPEEELGRTIPNAHDLGVGNSEHPPMIVQQIAQLQVAMKDVHRAQEVQRVEQLQRESLDLGWLERTAAVLRVMIVDESR</sequence>
<accession>A0ABD3R197</accession>
<dbReference type="InterPro" id="IPR023393">
    <property type="entry name" value="START-like_dom_sf"/>
</dbReference>
<gene>
    <name evidence="2" type="ORF">ACHAXA_007941</name>
</gene>
<name>A0ABD3R197_9STRA</name>
<evidence type="ECO:0000313" key="3">
    <source>
        <dbReference type="Proteomes" id="UP001530377"/>
    </source>
</evidence>
<dbReference type="SUPFAM" id="SSF55961">
    <property type="entry name" value="Bet v1-like"/>
    <property type="match status" value="1"/>
</dbReference>
<evidence type="ECO:0000256" key="1">
    <source>
        <dbReference type="SAM" id="Phobius"/>
    </source>
</evidence>
<comment type="caution">
    <text evidence="2">The sequence shown here is derived from an EMBL/GenBank/DDBJ whole genome shotgun (WGS) entry which is preliminary data.</text>
</comment>
<protein>
    <submittedName>
        <fullName evidence="2">Uncharacterized protein</fullName>
    </submittedName>
</protein>
<proteinExistence type="predicted"/>
<evidence type="ECO:0000313" key="2">
    <source>
        <dbReference type="EMBL" id="KAL3806314.1"/>
    </source>
</evidence>
<keyword evidence="1" id="KW-0472">Membrane</keyword>
<keyword evidence="3" id="KW-1185">Reference proteome</keyword>
<dbReference type="AlphaFoldDB" id="A0ABD3R197"/>
<dbReference type="EMBL" id="JALLPB020000837">
    <property type="protein sequence ID" value="KAL3806314.1"/>
    <property type="molecule type" value="Genomic_DNA"/>
</dbReference>